<evidence type="ECO:0000313" key="1">
    <source>
        <dbReference type="EMBL" id="GME36797.1"/>
    </source>
</evidence>
<dbReference type="Proteomes" id="UP001165186">
    <property type="component" value="Unassembled WGS sequence"/>
</dbReference>
<gene>
    <name evidence="1" type="primary">g3307</name>
    <name evidence="1" type="ORF">NpPPO83_00003307</name>
</gene>
<name>A0ACB5SE39_9PEZI</name>
<organism evidence="1 2">
    <name type="scientific">Neofusicoccum parvum</name>
    <dbReference type="NCBI Taxonomy" id="310453"/>
    <lineage>
        <taxon>Eukaryota</taxon>
        <taxon>Fungi</taxon>
        <taxon>Dikarya</taxon>
        <taxon>Ascomycota</taxon>
        <taxon>Pezizomycotina</taxon>
        <taxon>Dothideomycetes</taxon>
        <taxon>Dothideomycetes incertae sedis</taxon>
        <taxon>Botryosphaeriales</taxon>
        <taxon>Botryosphaeriaceae</taxon>
        <taxon>Neofusicoccum</taxon>
    </lineage>
</organism>
<accession>A0ACB5SE39</accession>
<dbReference type="EMBL" id="BSXG01000303">
    <property type="protein sequence ID" value="GME36797.1"/>
    <property type="molecule type" value="Genomic_DNA"/>
</dbReference>
<comment type="caution">
    <text evidence="1">The sequence shown here is derived from an EMBL/GenBank/DDBJ whole genome shotgun (WGS) entry which is preliminary data.</text>
</comment>
<evidence type="ECO:0000313" key="2">
    <source>
        <dbReference type="Proteomes" id="UP001165186"/>
    </source>
</evidence>
<keyword evidence="2" id="KW-1185">Reference proteome</keyword>
<sequence>MEGITQQQLRELKSRKKPKGEDNSEEGKWRRIYRILFPGAIEIPSPYCDYDHQYPAPASPGSQTCSRYHEYSRSRLPSLLRQEIEREACQGTQLIEEQIRGRLREIVERCMEAVFSEFRHHHQADVDRAAAQPSDDVGAALQTSAAMESLAEMYSVPPPTRSPPDVPGFDAYLAAQPGWPLEETYSEAGWTGHAVPAGLEDYLDGRAFHDGFDPAQSAATSEAADLSNDGATLVEVSMQSEGPGVDAGLSKKVEDDMEDFLSDPALGLPPSA</sequence>
<proteinExistence type="predicted"/>
<protein>
    <submittedName>
        <fullName evidence="1">Uncharacterized protein</fullName>
    </submittedName>
</protein>
<reference evidence="1" key="1">
    <citation type="submission" date="2024-09" db="EMBL/GenBank/DDBJ databases">
        <title>Draft Genome Sequences of Neofusicoccum parvum.</title>
        <authorList>
            <person name="Ashida A."/>
            <person name="Camagna M."/>
            <person name="Tanaka A."/>
            <person name="Takemoto D."/>
        </authorList>
    </citation>
    <scope>NUCLEOTIDE SEQUENCE</scope>
    <source>
        <strain evidence="1">PPO83</strain>
    </source>
</reference>